<keyword evidence="4" id="KW-1185">Reference proteome</keyword>
<proteinExistence type="predicted"/>
<protein>
    <submittedName>
        <fullName evidence="1">Uncharacterized protein</fullName>
    </submittedName>
</protein>
<organism evidence="1 3">
    <name type="scientific">Neomoorella thermoacetica</name>
    <name type="common">Clostridium thermoaceticum</name>
    <dbReference type="NCBI Taxonomy" id="1525"/>
    <lineage>
        <taxon>Bacteria</taxon>
        <taxon>Bacillati</taxon>
        <taxon>Bacillota</taxon>
        <taxon>Clostridia</taxon>
        <taxon>Neomoorellales</taxon>
        <taxon>Neomoorellaceae</taxon>
        <taxon>Neomoorella</taxon>
    </lineage>
</organism>
<dbReference type="RefSeq" id="WP_069590378.1">
    <property type="nucleotide sequence ID" value="NZ_CP017019.1"/>
</dbReference>
<name>A0AAC9MVP4_NEOTH</name>
<reference evidence="1 3" key="1">
    <citation type="submission" date="2016-08" db="EMBL/GenBank/DDBJ databases">
        <title>Moorella thermoacetica DSM 103132.</title>
        <authorList>
            <person name="Jendresen C.B."/>
            <person name="Redl S.M."/>
            <person name="Jensen T.O."/>
            <person name="Nielsen A.T."/>
        </authorList>
    </citation>
    <scope>NUCLEOTIDE SEQUENCE [LARGE SCALE GENOMIC DNA]</scope>
    <source>
        <strain evidence="1 3">DSM 103132</strain>
    </source>
</reference>
<dbReference type="EMBL" id="VCDX01000006">
    <property type="protein sequence ID" value="TYL12735.1"/>
    <property type="molecule type" value="Genomic_DNA"/>
</dbReference>
<evidence type="ECO:0000313" key="2">
    <source>
        <dbReference type="EMBL" id="TYL12735.1"/>
    </source>
</evidence>
<dbReference type="AlphaFoldDB" id="A0AAC9MVP4"/>
<dbReference type="Proteomes" id="UP000094598">
    <property type="component" value="Chromosome"/>
</dbReference>
<dbReference type="Proteomes" id="UP000322283">
    <property type="component" value="Unassembled WGS sequence"/>
</dbReference>
<evidence type="ECO:0000313" key="4">
    <source>
        <dbReference type="Proteomes" id="UP000322283"/>
    </source>
</evidence>
<sequence>MLDSDLIHAYRNLAAAESRLRFVDPEYEDIALEQVLLAKKELDLALKRVRIETAYQRGNGLCA</sequence>
<dbReference type="EMBL" id="CP017019">
    <property type="protein sequence ID" value="AOQ24632.1"/>
    <property type="molecule type" value="Genomic_DNA"/>
</dbReference>
<evidence type="ECO:0000313" key="1">
    <source>
        <dbReference type="EMBL" id="AOQ24632.1"/>
    </source>
</evidence>
<gene>
    <name evidence="1" type="ORF">Maut_02204</name>
    <name evidence="2" type="ORF">MTAT_19770</name>
</gene>
<accession>A0AAC9MVP4</accession>
<evidence type="ECO:0000313" key="3">
    <source>
        <dbReference type="Proteomes" id="UP000094598"/>
    </source>
</evidence>
<reference evidence="2 4" key="2">
    <citation type="submission" date="2019-05" db="EMBL/GenBank/DDBJ databases">
        <title>Genome sequence of Moorella thermoacetica ATCC 33924.</title>
        <authorList>
            <person name="Poehlein A."/>
            <person name="Bengelsdorf F.R."/>
            <person name="Duerre P."/>
            <person name="Daniel R."/>
        </authorList>
    </citation>
    <scope>NUCLEOTIDE SEQUENCE [LARGE SCALE GENOMIC DNA]</scope>
    <source>
        <strain evidence="2 4">ATCC 33924</strain>
    </source>
</reference>